<gene>
    <name evidence="2" type="ORF">GUJ93_ZPchr0005g14866</name>
</gene>
<name>A0A8J5VIF1_ZIZPA</name>
<keyword evidence="3" id="KW-1185">Reference proteome</keyword>
<dbReference type="EMBL" id="JAAALK010000284">
    <property type="protein sequence ID" value="KAG8069045.1"/>
    <property type="molecule type" value="Genomic_DNA"/>
</dbReference>
<feature type="region of interest" description="Disordered" evidence="1">
    <location>
        <begin position="19"/>
        <end position="44"/>
    </location>
</feature>
<reference evidence="2" key="1">
    <citation type="journal article" date="2021" name="bioRxiv">
        <title>Whole Genome Assembly and Annotation of Northern Wild Rice, Zizania palustris L., Supports a Whole Genome Duplication in the Zizania Genus.</title>
        <authorList>
            <person name="Haas M."/>
            <person name="Kono T."/>
            <person name="Macchietto M."/>
            <person name="Millas R."/>
            <person name="McGilp L."/>
            <person name="Shao M."/>
            <person name="Duquette J."/>
            <person name="Hirsch C.N."/>
            <person name="Kimball J."/>
        </authorList>
    </citation>
    <scope>NUCLEOTIDE SEQUENCE</scope>
    <source>
        <tissue evidence="2">Fresh leaf tissue</tissue>
    </source>
</reference>
<evidence type="ECO:0000256" key="1">
    <source>
        <dbReference type="SAM" id="MobiDB-lite"/>
    </source>
</evidence>
<protein>
    <submittedName>
        <fullName evidence="2">Uncharacterized protein</fullName>
    </submittedName>
</protein>
<accession>A0A8J5VIF1</accession>
<evidence type="ECO:0000313" key="2">
    <source>
        <dbReference type="EMBL" id="KAG8069045.1"/>
    </source>
</evidence>
<proteinExistence type="predicted"/>
<feature type="region of interest" description="Disordered" evidence="1">
    <location>
        <begin position="73"/>
        <end position="102"/>
    </location>
</feature>
<feature type="compositionally biased region" description="Basic and acidic residues" evidence="1">
    <location>
        <begin position="19"/>
        <end position="37"/>
    </location>
</feature>
<sequence length="102" mass="11394">MAAHIGTMIETTSRWERWQAEARGASRDDDSLGRPRSVETTATHLGCRRTRREAWHGSDARRRHDAGAAVWHRPEWQLHGGSPDDGGAPWARALESSDGAWP</sequence>
<evidence type="ECO:0000313" key="3">
    <source>
        <dbReference type="Proteomes" id="UP000729402"/>
    </source>
</evidence>
<dbReference type="AlphaFoldDB" id="A0A8J5VIF1"/>
<organism evidence="2 3">
    <name type="scientific">Zizania palustris</name>
    <name type="common">Northern wild rice</name>
    <dbReference type="NCBI Taxonomy" id="103762"/>
    <lineage>
        <taxon>Eukaryota</taxon>
        <taxon>Viridiplantae</taxon>
        <taxon>Streptophyta</taxon>
        <taxon>Embryophyta</taxon>
        <taxon>Tracheophyta</taxon>
        <taxon>Spermatophyta</taxon>
        <taxon>Magnoliopsida</taxon>
        <taxon>Liliopsida</taxon>
        <taxon>Poales</taxon>
        <taxon>Poaceae</taxon>
        <taxon>BOP clade</taxon>
        <taxon>Oryzoideae</taxon>
        <taxon>Oryzeae</taxon>
        <taxon>Zizaniinae</taxon>
        <taxon>Zizania</taxon>
    </lineage>
</organism>
<comment type="caution">
    <text evidence="2">The sequence shown here is derived from an EMBL/GenBank/DDBJ whole genome shotgun (WGS) entry which is preliminary data.</text>
</comment>
<dbReference type="Proteomes" id="UP000729402">
    <property type="component" value="Unassembled WGS sequence"/>
</dbReference>
<reference evidence="2" key="2">
    <citation type="submission" date="2021-02" db="EMBL/GenBank/DDBJ databases">
        <authorList>
            <person name="Kimball J.A."/>
            <person name="Haas M.W."/>
            <person name="Macchietto M."/>
            <person name="Kono T."/>
            <person name="Duquette J."/>
            <person name="Shao M."/>
        </authorList>
    </citation>
    <scope>NUCLEOTIDE SEQUENCE</scope>
    <source>
        <tissue evidence="2">Fresh leaf tissue</tissue>
    </source>
</reference>